<dbReference type="SUPFAM" id="SSF52540">
    <property type="entry name" value="P-loop containing nucleoside triphosphate hydrolases"/>
    <property type="match status" value="1"/>
</dbReference>
<dbReference type="GO" id="GO:0005524">
    <property type="term" value="F:ATP binding"/>
    <property type="evidence" value="ECO:0007669"/>
    <property type="project" value="UniProtKB-KW"/>
</dbReference>
<reference evidence="5" key="1">
    <citation type="submission" date="2017-04" db="EMBL/GenBank/DDBJ databases">
        <authorList>
            <person name="Abille Z."/>
            <person name="Afsharjavan R."/>
            <person name="Alms C.E."/>
            <person name="Anil A."/>
            <person name="Azuma E.A."/>
            <person name="Boateng D."/>
            <person name="Bowden K.V."/>
            <person name="Bui Q."/>
            <person name="Callaghan K.D."/>
            <person name="Canova P.N."/>
            <person name="Carter A.-G.V."/>
            <person name="Carty B."/>
            <person name="Choudhary A."/>
            <person name="Chugh K."/>
            <person name="Clark C.B."/>
            <person name="Clark J."/>
            <person name="Cortez R."/>
            <person name="Dalwadi R.M."/>
            <person name="Daou G."/>
            <person name="Das M."/>
            <person name="Dasari S."/>
            <person name="Davis E.H."/>
            <person name="Defreitas N."/>
            <person name="Demirji J."/>
            <person name="Endres C."/>
            <person name="Fakhar S."/>
            <person name="Feeley N."/>
            <person name="Flores D.C."/>
            <person name="Fowler A.R."/>
            <person name="George T."/>
            <person name="Greis H.L."/>
            <person name="Groleau D.L."/>
            <person name="Gulati J.K."/>
            <person name="Guzman W."/>
            <person name="Hallworth A.N."/>
            <person name="Hariri A."/>
            <person name="Haya V.N."/>
            <person name="Hoffman A.K."/>
            <person name="Horne B."/>
            <person name="Howard T."/>
            <person name="Iglesia A.J."/>
            <person name="Ijezie O.D."/>
            <person name="Incognito N.A."/>
            <person name="Inen J.A."/>
            <person name="Jaiswal A."/>
            <person name="Jezek R.A."/>
            <person name="Kawa A.C."/>
            <person name="Khan F."/>
            <person name="Khin A.C."/>
            <person name="Knapo J."/>
            <person name="Kong A.S."/>
            <person name="Le B.Q."/>
            <person name="Le Q.M."/>
            <person name="Le T.-H.M."/>
            <person name="Lee M."/>
            <person name="Lockwood J.L."/>
            <person name="Loto-Rojas G.S."/>
            <person name="Mantzavinos A."/>
            <person name="Martinez D.R."/>
            <person name="Meadows A.R."/>
            <person name="Mehr S."/>
            <person name="Mellon M.N."/>
            <person name="Memon S."/>
            <person name="Miller B."/>
            <person name="Min S."/>
            <person name="Mitchell L.M."/>
            <person name="Mohamed I.R."/>
            <person name="Mohammed F.O."/>
            <person name="More S."/>
            <person name="Muntaha S."/>
            <person name="Nadeem I."/>
            <person name="Ndjeumen-Njinguet A.S."/>
            <person name="Ng P."/>
            <person name="Ngu V.E."/>
            <person name="Nguyen B.N."/>
            <person name="OHern C.T."/>
            <person name="Oboh U.S."/>
            <person name="Pagano C.W."/>
            <person name="Panakal P.R."/>
            <person name="Park D.A."/>
            <person name="Parsana D."/>
            <person name="Patel P."/>
            <person name="Patel V.S."/>
            <person name="Patwardhan V.M."/>
            <person name="Pawar S.D."/>
            <person name="Payne V.R."/>
            <person name="Petricel I.M."/>
            <person name="Phillips C."/>
            <person name="Puglisi K.M."/>
            <person name="Ramaprasad G."/>
            <person name="Raza A.S."/>
            <person name="Rivera-Oven A.G."/>
            <person name="Robins E."/>
            <person name="Roeun D.C."/>
            <person name="Rostovtseva N."/>
            <person name="Sadat M."/>
            <person name="Seas A."/>
            <person name="So E.J."/>
            <person name="Sogbesan C."/>
            <person name="Strumsky L.A."/>
            <person name="Sun J.L."/>
            <person name="Sutherland H.J."/>
            <person name="Tchakounte I."/>
            <person name="Tewell J.R."/>
            <person name="Thapa D.J."/>
            <person name="Tkach Y."/>
            <person name="Tran C.D."/>
            <person name="Tran V."/>
            <person name="Vithayathil T."/>
            <person name="Vivekanandan A."/>
            <person name="Wang S.R."/>
            <person name="White E."/>
            <person name="Yang A.L."/>
            <person name="Ye D.T."/>
            <person name="Yirenkyi M."/>
            <person name="Zarb J.S."/>
            <person name="Zhang S."/>
            <person name="Zhou M.T."/>
            <person name="Cao A."/>
            <person name="Nguyen K.M."/>
            <person name="Patel K."/>
            <person name="Patel P."/>
            <person name="Pennington E."/>
            <person name="Sendze O."/>
            <person name="Zahangir S."/>
            <person name="Correa-Mendez M."/>
            <person name="Fabian M.F."/>
            <person name="Liu S."/>
            <person name="Jethmalani Y."/>
            <person name="Nunn R."/>
            <person name="Prakash A."/>
            <person name="Louise T."/>
            <person name="Russell D.A."/>
            <person name="Hatfull G.F."/>
            <person name="Erill I."/>
            <person name="Caruso S.M."/>
        </authorList>
    </citation>
    <scope>NUCLEOTIDE SEQUENCE [LARGE SCALE GENOMIC DNA]</scope>
</reference>
<name>A0A1X9SFW9_9CAUD</name>
<dbReference type="EMBL" id="KY888882">
    <property type="protein sequence ID" value="ARQ94964.1"/>
    <property type="molecule type" value="Genomic_DNA"/>
</dbReference>
<feature type="domain" description="PhoH-like protein" evidence="3">
    <location>
        <begin position="20"/>
        <end position="201"/>
    </location>
</feature>
<dbReference type="InterPro" id="IPR003714">
    <property type="entry name" value="PhoH"/>
</dbReference>
<sequence length="236" mass="26897">MAKQERLTLSKLSEKDFPYIKKLDREQEDMVEKLYKYNRIVVNANAGTGKTTVLTQAMNALKKKEYINKIYYVVFPVQERSVGYLPGGIADKIGEYAVPFCQALTEAGVNPQYLNMELMTSSFNDFEFKVVPHTFLRGRNLENVGVIVDEIQNGTINEIKKTLTRCWDNCYVAMVGHTGQIDIKPQDSGFSALIHHFKQGKLSGEFEEIEFAELTNNYRGKFATFADKLGTYKTED</sequence>
<evidence type="ECO:0000259" key="3">
    <source>
        <dbReference type="Pfam" id="PF02562"/>
    </source>
</evidence>
<evidence type="ECO:0000256" key="2">
    <source>
        <dbReference type="ARBA" id="ARBA00022840"/>
    </source>
</evidence>
<dbReference type="Gene3D" id="3.40.50.300">
    <property type="entry name" value="P-loop containing nucleotide triphosphate hydrolases"/>
    <property type="match status" value="1"/>
</dbReference>
<dbReference type="PANTHER" id="PTHR30473">
    <property type="entry name" value="PROTEIN PHOH"/>
    <property type="match status" value="1"/>
</dbReference>
<evidence type="ECO:0000313" key="5">
    <source>
        <dbReference type="Proteomes" id="UP000222741"/>
    </source>
</evidence>
<dbReference type="Proteomes" id="UP000222741">
    <property type="component" value="Segment"/>
</dbReference>
<proteinExistence type="predicted"/>
<dbReference type="Pfam" id="PF02562">
    <property type="entry name" value="PhoH"/>
    <property type="match status" value="1"/>
</dbReference>
<organism evidence="4 5">
    <name type="scientific">Bacillus phage Flapjack</name>
    <dbReference type="NCBI Taxonomy" id="1983465"/>
    <lineage>
        <taxon>Viruses</taxon>
        <taxon>Duplodnaviria</taxon>
        <taxon>Heunggongvirae</taxon>
        <taxon>Uroviricota</taxon>
        <taxon>Caudoviricetes</taxon>
        <taxon>Herelleviridae</taxon>
        <taxon>Bastillevirinae</taxon>
        <taxon>Bequatrovirus</taxon>
        <taxon>Bequatrovirus spock</taxon>
    </lineage>
</organism>
<gene>
    <name evidence="4" type="ORF">FLAPJACK_50</name>
</gene>
<keyword evidence="2" id="KW-0067">ATP-binding</keyword>
<dbReference type="InterPro" id="IPR027417">
    <property type="entry name" value="P-loop_NTPase"/>
</dbReference>
<dbReference type="InterPro" id="IPR051451">
    <property type="entry name" value="PhoH2-like"/>
</dbReference>
<keyword evidence="1" id="KW-0547">Nucleotide-binding</keyword>
<accession>A0A1X9SFW9</accession>
<protein>
    <submittedName>
        <fullName evidence="4">PhoH</fullName>
    </submittedName>
</protein>
<evidence type="ECO:0000256" key="1">
    <source>
        <dbReference type="ARBA" id="ARBA00022741"/>
    </source>
</evidence>
<evidence type="ECO:0000313" key="4">
    <source>
        <dbReference type="EMBL" id="ARQ94964.1"/>
    </source>
</evidence>